<evidence type="ECO:0000313" key="1">
    <source>
        <dbReference type="EMBL" id="QJA63952.1"/>
    </source>
</evidence>
<reference evidence="1" key="1">
    <citation type="submission" date="2020-03" db="EMBL/GenBank/DDBJ databases">
        <title>The deep terrestrial virosphere.</title>
        <authorList>
            <person name="Holmfeldt K."/>
            <person name="Nilsson E."/>
            <person name="Simone D."/>
            <person name="Lopez-Fernandez M."/>
            <person name="Wu X."/>
            <person name="de Brujin I."/>
            <person name="Lundin D."/>
            <person name="Andersson A."/>
            <person name="Bertilsson S."/>
            <person name="Dopson M."/>
        </authorList>
    </citation>
    <scope>NUCLEOTIDE SEQUENCE</scope>
    <source>
        <strain evidence="1">MM415B00565</strain>
    </source>
</reference>
<accession>A0A6M3J4W3</accession>
<sequence>MKDICGKSLTCTNYIPKSGKAKDHHTRQNMPCGGQKGMKCPEYLEWYIENNQGVACNIEKIKRIRGER</sequence>
<dbReference type="AlphaFoldDB" id="A0A6M3J4W3"/>
<gene>
    <name evidence="1" type="ORF">MM415B00565_0036</name>
</gene>
<dbReference type="EMBL" id="MT141509">
    <property type="protein sequence ID" value="QJA63952.1"/>
    <property type="molecule type" value="Genomic_DNA"/>
</dbReference>
<organism evidence="1">
    <name type="scientific">viral metagenome</name>
    <dbReference type="NCBI Taxonomy" id="1070528"/>
    <lineage>
        <taxon>unclassified sequences</taxon>
        <taxon>metagenomes</taxon>
        <taxon>organismal metagenomes</taxon>
    </lineage>
</organism>
<name>A0A6M3J4W3_9ZZZZ</name>
<proteinExistence type="predicted"/>
<protein>
    <submittedName>
        <fullName evidence="1">Uncharacterized protein</fullName>
    </submittedName>
</protein>